<dbReference type="RefSeq" id="XP_024944441.1">
    <property type="nucleotide sequence ID" value="XM_025088673.1"/>
</dbReference>
<dbReference type="KEGG" id="ccin:112494903"/>
<dbReference type="Gene3D" id="3.40.50.880">
    <property type="match status" value="1"/>
</dbReference>
<dbReference type="InterPro" id="IPR029062">
    <property type="entry name" value="Class_I_gatase-like"/>
</dbReference>
<name>A0AAJ7RNZ6_CEPCN</name>
<protein>
    <submittedName>
        <fullName evidence="2">ES1 protein homolog, mitochondrial-like</fullName>
    </submittedName>
</protein>
<dbReference type="GeneID" id="112494903"/>
<dbReference type="PANTHER" id="PTHR10224">
    <property type="entry name" value="ES1 PROTEIN HOMOLOG, MITOCHONDRIAL"/>
    <property type="match status" value="1"/>
</dbReference>
<accession>A0AAJ7RNZ6</accession>
<dbReference type="PANTHER" id="PTHR10224:SF12">
    <property type="entry name" value="GLYOXALASE ELBB"/>
    <property type="match status" value="1"/>
</dbReference>
<gene>
    <name evidence="2" type="primary">LOC112494903</name>
</gene>
<organism evidence="1 2">
    <name type="scientific">Cephus cinctus</name>
    <name type="common">Wheat stem sawfly</name>
    <dbReference type="NCBI Taxonomy" id="211228"/>
    <lineage>
        <taxon>Eukaryota</taxon>
        <taxon>Metazoa</taxon>
        <taxon>Ecdysozoa</taxon>
        <taxon>Arthropoda</taxon>
        <taxon>Hexapoda</taxon>
        <taxon>Insecta</taxon>
        <taxon>Pterygota</taxon>
        <taxon>Neoptera</taxon>
        <taxon>Endopterygota</taxon>
        <taxon>Hymenoptera</taxon>
        <taxon>Cephoidea</taxon>
        <taxon>Cephidae</taxon>
        <taxon>Cephus</taxon>
    </lineage>
</organism>
<keyword evidence="1" id="KW-1185">Reference proteome</keyword>
<evidence type="ECO:0000313" key="1">
    <source>
        <dbReference type="Proteomes" id="UP000694920"/>
    </source>
</evidence>
<dbReference type="SUPFAM" id="SSF52317">
    <property type="entry name" value="Class I glutamine amidotransferase-like"/>
    <property type="match status" value="1"/>
</dbReference>
<dbReference type="AlphaFoldDB" id="A0AAJ7RNZ6"/>
<dbReference type="Proteomes" id="UP000694920">
    <property type="component" value="Unplaced"/>
</dbReference>
<proteinExistence type="predicted"/>
<dbReference type="NCBIfam" id="NF008747">
    <property type="entry name" value="PRK11780.1"/>
    <property type="match status" value="1"/>
</dbReference>
<sequence length="268" mass="29477">MLRSRIVPILRTGPYRFSVISCNLHSSVTRSRKRESRRSDCEQQTVAIILCGCGALDGTEISESISATIHCCQKDLRLKFFAPNIDICGVTDHLTKELDSCGVPRNALVEGARLARSKISSLCECKACEADALIIPGGFGAARTLSDFASKGEDCTLLPDLERVIEEFSCDKKPIGTICIAAALVAKVLQGVKITLGKDKPKEMWPYAAAIPKVKKMGAKIEMKDVRQFTRCKKYNVFSTPAWMYKGTYSDIHEGIGKMVTAMKKSMK</sequence>
<evidence type="ECO:0000313" key="2">
    <source>
        <dbReference type="RefSeq" id="XP_024944441.1"/>
    </source>
</evidence>
<reference evidence="2" key="1">
    <citation type="submission" date="2025-08" db="UniProtKB">
        <authorList>
            <consortium name="RefSeq"/>
        </authorList>
    </citation>
    <scope>IDENTIFICATION</scope>
</reference>